<dbReference type="Proteomes" id="UP001597116">
    <property type="component" value="Unassembled WGS sequence"/>
</dbReference>
<dbReference type="Pfam" id="PF01182">
    <property type="entry name" value="Glucosamine_iso"/>
    <property type="match status" value="1"/>
</dbReference>
<dbReference type="PANTHER" id="PTHR11280:SF6">
    <property type="entry name" value="GLUCOSAMINE-6-PHOSPHATE ISOMERASE NAGB"/>
    <property type="match status" value="1"/>
</dbReference>
<proteinExistence type="predicted"/>
<dbReference type="InterPro" id="IPR018321">
    <property type="entry name" value="Glucosamine6P_isomerase_CS"/>
</dbReference>
<feature type="domain" description="Glucosamine/galactosamine-6-phosphate isomerase" evidence="1">
    <location>
        <begin position="9"/>
        <end position="225"/>
    </location>
</feature>
<organism evidence="2 3">
    <name type="scientific">Larkinella insperata</name>
    <dbReference type="NCBI Taxonomy" id="332158"/>
    <lineage>
        <taxon>Bacteria</taxon>
        <taxon>Pseudomonadati</taxon>
        <taxon>Bacteroidota</taxon>
        <taxon>Cytophagia</taxon>
        <taxon>Cytophagales</taxon>
        <taxon>Spirosomataceae</taxon>
        <taxon>Larkinella</taxon>
    </lineage>
</organism>
<evidence type="ECO:0000259" key="1">
    <source>
        <dbReference type="Pfam" id="PF01182"/>
    </source>
</evidence>
<dbReference type="CDD" id="cd01399">
    <property type="entry name" value="GlcN6P_deaminase"/>
    <property type="match status" value="1"/>
</dbReference>
<dbReference type="InterPro" id="IPR037171">
    <property type="entry name" value="NagB/RpiA_transferase-like"/>
</dbReference>
<sequence>MTILISKTVEQLGQSAGQATAALIQQAIAERGQANVILATGTSQFATLQQLIREDVDWSRVVMFHLDEYIGLPLSHPASFRKYLQERFLDQVPPLKASYLINGEVDARAETQRLGTLIQAHPIDVALVGVGENGHLAFNDPPADFDTEKPYLIVDLDAACRRQQFNEGWFPTLEDVPKQAISMSVRQIMKSRHIICSVPDERKAQAVKDTLEQPISNLFPASILRSHPNCQLYLDEAAASLLTNEKAPDKLGKM</sequence>
<dbReference type="PANTHER" id="PTHR11280">
    <property type="entry name" value="GLUCOSAMINE-6-PHOSPHATE ISOMERASE"/>
    <property type="match status" value="1"/>
</dbReference>
<keyword evidence="3" id="KW-1185">Reference proteome</keyword>
<dbReference type="PROSITE" id="PS01161">
    <property type="entry name" value="GLC_GALNAC_ISOMERASE"/>
    <property type="match status" value="1"/>
</dbReference>
<evidence type="ECO:0000313" key="2">
    <source>
        <dbReference type="EMBL" id="MFD1143922.1"/>
    </source>
</evidence>
<dbReference type="EMBL" id="JBHTLP010000019">
    <property type="protein sequence ID" value="MFD1143922.1"/>
    <property type="molecule type" value="Genomic_DNA"/>
</dbReference>
<dbReference type="SUPFAM" id="SSF100950">
    <property type="entry name" value="NagB/RpiA/CoA transferase-like"/>
    <property type="match status" value="1"/>
</dbReference>
<protein>
    <submittedName>
        <fullName evidence="2">Glucosamine-6-phosphate deaminase</fullName>
    </submittedName>
</protein>
<dbReference type="RefSeq" id="WP_265993540.1">
    <property type="nucleotide sequence ID" value="NZ_CP110973.1"/>
</dbReference>
<accession>A0ABW3QC24</accession>
<dbReference type="InterPro" id="IPR004547">
    <property type="entry name" value="Glucosamine6P_isomerase"/>
</dbReference>
<dbReference type="InterPro" id="IPR006148">
    <property type="entry name" value="Glc/Gal-6P_isomerase"/>
</dbReference>
<gene>
    <name evidence="2" type="ORF">ACFQ4C_22545</name>
</gene>
<comment type="caution">
    <text evidence="2">The sequence shown here is derived from an EMBL/GenBank/DDBJ whole genome shotgun (WGS) entry which is preliminary data.</text>
</comment>
<evidence type="ECO:0000313" key="3">
    <source>
        <dbReference type="Proteomes" id="UP001597116"/>
    </source>
</evidence>
<dbReference type="Gene3D" id="3.40.50.1360">
    <property type="match status" value="1"/>
</dbReference>
<reference evidence="3" key="1">
    <citation type="journal article" date="2019" name="Int. J. Syst. Evol. Microbiol.">
        <title>The Global Catalogue of Microorganisms (GCM) 10K type strain sequencing project: providing services to taxonomists for standard genome sequencing and annotation.</title>
        <authorList>
            <consortium name="The Broad Institute Genomics Platform"/>
            <consortium name="The Broad Institute Genome Sequencing Center for Infectious Disease"/>
            <person name="Wu L."/>
            <person name="Ma J."/>
        </authorList>
    </citation>
    <scope>NUCLEOTIDE SEQUENCE [LARGE SCALE GENOMIC DNA]</scope>
    <source>
        <strain evidence="3">CCUG 55608</strain>
    </source>
</reference>
<name>A0ABW3QC24_9BACT</name>